<evidence type="ECO:0000256" key="2">
    <source>
        <dbReference type="ARBA" id="ARBA00004760"/>
    </source>
</evidence>
<evidence type="ECO:0000256" key="4">
    <source>
        <dbReference type="ARBA" id="ARBA00022676"/>
    </source>
</evidence>
<dbReference type="PANTHER" id="PTHR12726:SF0">
    <property type="entry name" value="CERAMIDE GLUCOSYLTRANSFERASE"/>
    <property type="match status" value="1"/>
</dbReference>
<dbReference type="GO" id="GO:0006679">
    <property type="term" value="P:glucosylceramide biosynthetic process"/>
    <property type="evidence" value="ECO:0007669"/>
    <property type="project" value="TreeGrafter"/>
</dbReference>
<feature type="transmembrane region" description="Helical" evidence="9">
    <location>
        <begin position="269"/>
        <end position="295"/>
    </location>
</feature>
<feature type="transmembrane region" description="Helical" evidence="9">
    <location>
        <begin position="301"/>
        <end position="325"/>
    </location>
</feature>
<keyword evidence="8 9" id="KW-0472">Membrane</keyword>
<sequence>MLLSWLVIQTLVALAFLWTLKTHRRNSLPDEQLPKTAVILCLRGSDPFLPNCLESLLQQNYPRYDLKIIIDNPEDPAWKIASETIAALGATNVQISPLSIRRYNCSLKCSSIVQAVSELDESYKVVALVDADAVVHPSWLRELVSPLADPTVGATTGNRWYLPTGKYWGSLVRYFWNSSAVVQMSLYRIPWGGSLALKTDVIYETELLERWARSYADDTIIPKVLANYGFQLKFVPSLLILNCEECNLPRLFDWMKRQMLSSRLYHPQWWAVIADALQTVLLPNLLLVLSIAALWTQQWDTATLAFASYGGYIVALLLLAIALEIGAKPIIQHNAKVKTKLSPAKIIRMLFGIPLTHWFYGLALLLSFWMPKVTWRGVTYQIKGPWHIRLIQYRPYQKLDQPIDRKVSL</sequence>
<keyword evidence="11" id="KW-1185">Reference proteome</keyword>
<protein>
    <submittedName>
        <fullName evidence="10">Glycosyltransferase</fullName>
    </submittedName>
</protein>
<gene>
    <name evidence="10" type="ORF">NIES592_19185</name>
</gene>
<accession>A0A1U7GV92</accession>
<dbReference type="OrthoDB" id="549798at2"/>
<comment type="pathway">
    <text evidence="3">Sphingolipid metabolism.</text>
</comment>
<comment type="pathway">
    <text evidence="2">Lipid metabolism; sphingolipid metabolism.</text>
</comment>
<dbReference type="EMBL" id="MRCA01000013">
    <property type="protein sequence ID" value="OKH12053.1"/>
    <property type="molecule type" value="Genomic_DNA"/>
</dbReference>
<reference evidence="10 11" key="1">
    <citation type="submission" date="2016-11" db="EMBL/GenBank/DDBJ databases">
        <title>Draft Genome Sequences of Nine Cyanobacterial Strains from Diverse Habitats.</title>
        <authorList>
            <person name="Zhu T."/>
            <person name="Hou S."/>
            <person name="Lu X."/>
            <person name="Hess W.R."/>
        </authorList>
    </citation>
    <scope>NUCLEOTIDE SEQUENCE [LARGE SCALE GENOMIC DNA]</scope>
    <source>
        <strain evidence="10 11">NIES-592</strain>
    </source>
</reference>
<keyword evidence="4" id="KW-0328">Glycosyltransferase</keyword>
<dbReference type="Pfam" id="PF13641">
    <property type="entry name" value="Glyco_tranf_2_3"/>
    <property type="match status" value="1"/>
</dbReference>
<evidence type="ECO:0000256" key="5">
    <source>
        <dbReference type="ARBA" id="ARBA00022679"/>
    </source>
</evidence>
<keyword evidence="7 9" id="KW-1133">Transmembrane helix</keyword>
<dbReference type="RefSeq" id="WP_073556602.1">
    <property type="nucleotide sequence ID" value="NZ_MRCA01000013.1"/>
</dbReference>
<keyword evidence="5 10" id="KW-0808">Transferase</keyword>
<keyword evidence="6 9" id="KW-0812">Transmembrane</keyword>
<evidence type="ECO:0000313" key="10">
    <source>
        <dbReference type="EMBL" id="OKH12053.1"/>
    </source>
</evidence>
<evidence type="ECO:0000256" key="9">
    <source>
        <dbReference type="SAM" id="Phobius"/>
    </source>
</evidence>
<evidence type="ECO:0000256" key="7">
    <source>
        <dbReference type="ARBA" id="ARBA00022989"/>
    </source>
</evidence>
<dbReference type="InterPro" id="IPR029044">
    <property type="entry name" value="Nucleotide-diphossugar_trans"/>
</dbReference>
<comment type="subcellular location">
    <subcellularLocation>
        <location evidence="1">Membrane</location>
        <topology evidence="1">Multi-pass membrane protein</topology>
    </subcellularLocation>
</comment>
<comment type="caution">
    <text evidence="10">The sequence shown here is derived from an EMBL/GenBank/DDBJ whole genome shotgun (WGS) entry which is preliminary data.</text>
</comment>
<evidence type="ECO:0000256" key="3">
    <source>
        <dbReference type="ARBA" id="ARBA00004991"/>
    </source>
</evidence>
<dbReference type="Gene3D" id="3.90.550.10">
    <property type="entry name" value="Spore Coat Polysaccharide Biosynthesis Protein SpsA, Chain A"/>
    <property type="match status" value="1"/>
</dbReference>
<evidence type="ECO:0000256" key="1">
    <source>
        <dbReference type="ARBA" id="ARBA00004141"/>
    </source>
</evidence>
<dbReference type="PANTHER" id="PTHR12726">
    <property type="entry name" value="CERAMIDE GLUCOSYLTRANSFERASE"/>
    <property type="match status" value="1"/>
</dbReference>
<dbReference type="AlphaFoldDB" id="A0A1U7GV92"/>
<name>A0A1U7GV92_9CYAN</name>
<evidence type="ECO:0000313" key="11">
    <source>
        <dbReference type="Proteomes" id="UP000186391"/>
    </source>
</evidence>
<dbReference type="GO" id="GO:0016020">
    <property type="term" value="C:membrane"/>
    <property type="evidence" value="ECO:0007669"/>
    <property type="project" value="UniProtKB-SubCell"/>
</dbReference>
<evidence type="ECO:0000256" key="6">
    <source>
        <dbReference type="ARBA" id="ARBA00022692"/>
    </source>
</evidence>
<evidence type="ECO:0000256" key="8">
    <source>
        <dbReference type="ARBA" id="ARBA00023136"/>
    </source>
</evidence>
<dbReference type="GO" id="GO:0008120">
    <property type="term" value="F:ceramide glucosyltransferase activity"/>
    <property type="evidence" value="ECO:0007669"/>
    <property type="project" value="TreeGrafter"/>
</dbReference>
<proteinExistence type="predicted"/>
<dbReference type="InterPro" id="IPR025993">
    <property type="entry name" value="Ceramide_glucosylTrfase"/>
</dbReference>
<organism evidence="10 11">
    <name type="scientific">Fischerella major NIES-592</name>
    <dbReference type="NCBI Taxonomy" id="210994"/>
    <lineage>
        <taxon>Bacteria</taxon>
        <taxon>Bacillati</taxon>
        <taxon>Cyanobacteriota</taxon>
        <taxon>Cyanophyceae</taxon>
        <taxon>Nostocales</taxon>
        <taxon>Hapalosiphonaceae</taxon>
        <taxon>Fischerella</taxon>
    </lineage>
</organism>
<dbReference type="SUPFAM" id="SSF53448">
    <property type="entry name" value="Nucleotide-diphospho-sugar transferases"/>
    <property type="match status" value="1"/>
</dbReference>
<feature type="transmembrane region" description="Helical" evidence="9">
    <location>
        <begin position="346"/>
        <end position="370"/>
    </location>
</feature>
<dbReference type="Proteomes" id="UP000186391">
    <property type="component" value="Unassembled WGS sequence"/>
</dbReference>